<evidence type="ECO:0000256" key="1">
    <source>
        <dbReference type="ARBA" id="ARBA00005384"/>
    </source>
</evidence>
<dbReference type="InterPro" id="IPR036388">
    <property type="entry name" value="WH-like_DNA-bd_sf"/>
</dbReference>
<evidence type="ECO:0000259" key="7">
    <source>
        <dbReference type="PROSITE" id="PS50949"/>
    </source>
</evidence>
<dbReference type="Pfam" id="PF00392">
    <property type="entry name" value="GntR"/>
    <property type="match status" value="1"/>
</dbReference>
<dbReference type="Gene3D" id="3.40.640.10">
    <property type="entry name" value="Type I PLP-dependent aspartate aminotransferase-like (Major domain)"/>
    <property type="match status" value="1"/>
</dbReference>
<sequence>MMSRFSLVFSLDPQHKEPLYRQIYQRVKRAIMEGQLRRGSRVPSVRALASELGVARATVENAYGLLTAEGFLQSRGQAGTVVSAPDSLSAPAPSPAAKSAPRKPINPMLPSVSSLPFQLGLPALDAFPRAIWSRIVARQGRHTAMSDLGHPPLTGIDALRASVARYLQLSRGFTCRPEQIFICGGYAPVLDLIIGSLLQPGDGVWLEDPGYPVTQAFFRAAGAVPVAVNVDEEGMNVPQAVANNPHARFAVVTPAHQSPLGVTMSLSRRMALLDWAAKQQAWIIEDDYDSEFRYHGQPLPSLKSLDTQGRVIYAGTFSKVMFPALRCGYVVVPESLVEKIEAYCPLRICGTPPLIQASITEFIDQGHFYRHLKRMRQLYAERRGYLEQALTAAFSPDVLQVNQQAGGIQLCATLSRKLDDALIAKNAREQGLAVQALSDWQVQHRETEDALRPNGLLMGFPNISSQDMAEKLVVRLAQIVSASVAAAPTFSKPSSTK</sequence>
<keyword evidence="8" id="KW-0808">Transferase</keyword>
<dbReference type="InterPro" id="IPR015421">
    <property type="entry name" value="PyrdxlP-dep_Trfase_major"/>
</dbReference>
<dbReference type="InterPro" id="IPR000524">
    <property type="entry name" value="Tscrpt_reg_HTH_GntR"/>
</dbReference>
<dbReference type="EMBL" id="JADOBI010000011">
    <property type="protein sequence ID" value="MBF7981878.1"/>
    <property type="molecule type" value="Genomic_DNA"/>
</dbReference>
<evidence type="ECO:0000256" key="4">
    <source>
        <dbReference type="ARBA" id="ARBA00023125"/>
    </source>
</evidence>
<protein>
    <submittedName>
        <fullName evidence="8">PLP-dependent aminotransferase family protein</fullName>
    </submittedName>
</protein>
<comment type="similarity">
    <text evidence="1">In the C-terminal section; belongs to the class-I pyridoxal-phosphate-dependent aminotransferase family.</text>
</comment>
<dbReference type="Proteomes" id="UP000636811">
    <property type="component" value="Unassembled WGS sequence"/>
</dbReference>
<comment type="caution">
    <text evidence="8">The sequence shown here is derived from an EMBL/GenBank/DDBJ whole genome shotgun (WGS) entry which is preliminary data.</text>
</comment>
<reference evidence="8 9" key="1">
    <citation type="submission" date="2020-11" db="EMBL/GenBank/DDBJ databases">
        <title>Taxonomic investigation of Rahnella strains.</title>
        <authorList>
            <person name="Lee S.D."/>
        </authorList>
    </citation>
    <scope>NUCLEOTIDE SEQUENCE [LARGE SCALE GENOMIC DNA]</scope>
    <source>
        <strain evidence="8 9">SAP-17</strain>
    </source>
</reference>
<evidence type="ECO:0000256" key="2">
    <source>
        <dbReference type="ARBA" id="ARBA00022898"/>
    </source>
</evidence>
<dbReference type="PROSITE" id="PS50949">
    <property type="entry name" value="HTH_GNTR"/>
    <property type="match status" value="1"/>
</dbReference>
<keyword evidence="8" id="KW-0032">Aminotransferase</keyword>
<dbReference type="InterPro" id="IPR015424">
    <property type="entry name" value="PyrdxlP-dep_Trfase"/>
</dbReference>
<dbReference type="PANTHER" id="PTHR46577:SF1">
    <property type="entry name" value="HTH-TYPE TRANSCRIPTIONAL REGULATORY PROTEIN GABR"/>
    <property type="match status" value="1"/>
</dbReference>
<dbReference type="InterPro" id="IPR036390">
    <property type="entry name" value="WH_DNA-bd_sf"/>
</dbReference>
<dbReference type="SMART" id="SM00345">
    <property type="entry name" value="HTH_GNTR"/>
    <property type="match status" value="1"/>
</dbReference>
<dbReference type="SUPFAM" id="SSF46785">
    <property type="entry name" value="Winged helix' DNA-binding domain"/>
    <property type="match status" value="1"/>
</dbReference>
<accession>A0ABS0E9W0</accession>
<evidence type="ECO:0000256" key="6">
    <source>
        <dbReference type="SAM" id="MobiDB-lite"/>
    </source>
</evidence>
<dbReference type="GO" id="GO:0008483">
    <property type="term" value="F:transaminase activity"/>
    <property type="evidence" value="ECO:0007669"/>
    <property type="project" value="UniProtKB-KW"/>
</dbReference>
<keyword evidence="9" id="KW-1185">Reference proteome</keyword>
<dbReference type="RefSeq" id="WP_195815686.1">
    <property type="nucleotide sequence ID" value="NZ_JADOBI010000011.1"/>
</dbReference>
<dbReference type="SUPFAM" id="SSF53383">
    <property type="entry name" value="PLP-dependent transferases"/>
    <property type="match status" value="1"/>
</dbReference>
<evidence type="ECO:0000256" key="5">
    <source>
        <dbReference type="ARBA" id="ARBA00023163"/>
    </source>
</evidence>
<organism evidence="8 9">
    <name type="scientific">Rahnella laticis</name>
    <dbReference type="NCBI Taxonomy" id="2787622"/>
    <lineage>
        <taxon>Bacteria</taxon>
        <taxon>Pseudomonadati</taxon>
        <taxon>Pseudomonadota</taxon>
        <taxon>Gammaproteobacteria</taxon>
        <taxon>Enterobacterales</taxon>
        <taxon>Yersiniaceae</taxon>
        <taxon>Rahnella</taxon>
    </lineage>
</organism>
<evidence type="ECO:0000313" key="8">
    <source>
        <dbReference type="EMBL" id="MBF7981878.1"/>
    </source>
</evidence>
<evidence type="ECO:0000256" key="3">
    <source>
        <dbReference type="ARBA" id="ARBA00023015"/>
    </source>
</evidence>
<gene>
    <name evidence="8" type="ORF">IV433_20920</name>
</gene>
<feature type="region of interest" description="Disordered" evidence="6">
    <location>
        <begin position="82"/>
        <end position="104"/>
    </location>
</feature>
<evidence type="ECO:0000313" key="9">
    <source>
        <dbReference type="Proteomes" id="UP000636811"/>
    </source>
</evidence>
<proteinExistence type="inferred from homology"/>
<dbReference type="Pfam" id="PF00155">
    <property type="entry name" value="Aminotran_1_2"/>
    <property type="match status" value="1"/>
</dbReference>
<dbReference type="InterPro" id="IPR051446">
    <property type="entry name" value="HTH_trans_reg/aminotransferase"/>
</dbReference>
<feature type="compositionally biased region" description="Low complexity" evidence="6">
    <location>
        <begin position="83"/>
        <end position="99"/>
    </location>
</feature>
<name>A0ABS0E9W0_9GAMM</name>
<keyword evidence="2" id="KW-0663">Pyridoxal phosphate</keyword>
<dbReference type="PRINTS" id="PR00035">
    <property type="entry name" value="HTHGNTR"/>
</dbReference>
<keyword evidence="4" id="KW-0238">DNA-binding</keyword>
<feature type="domain" description="HTH gntR-type" evidence="7">
    <location>
        <begin position="17"/>
        <end position="85"/>
    </location>
</feature>
<dbReference type="InterPro" id="IPR004839">
    <property type="entry name" value="Aminotransferase_I/II_large"/>
</dbReference>
<dbReference type="CDD" id="cd00609">
    <property type="entry name" value="AAT_like"/>
    <property type="match status" value="1"/>
</dbReference>
<keyword evidence="3" id="KW-0805">Transcription regulation</keyword>
<dbReference type="Gene3D" id="1.10.10.10">
    <property type="entry name" value="Winged helix-like DNA-binding domain superfamily/Winged helix DNA-binding domain"/>
    <property type="match status" value="1"/>
</dbReference>
<keyword evidence="5" id="KW-0804">Transcription</keyword>
<dbReference type="CDD" id="cd07377">
    <property type="entry name" value="WHTH_GntR"/>
    <property type="match status" value="1"/>
</dbReference>
<dbReference type="PANTHER" id="PTHR46577">
    <property type="entry name" value="HTH-TYPE TRANSCRIPTIONAL REGULATORY PROTEIN GABR"/>
    <property type="match status" value="1"/>
</dbReference>